<dbReference type="AlphaFoldDB" id="A0A1I5XX53"/>
<gene>
    <name evidence="1" type="ORF">SAMN04487928_13822</name>
</gene>
<evidence type="ECO:0000313" key="1">
    <source>
        <dbReference type="EMBL" id="SFQ36504.1"/>
    </source>
</evidence>
<dbReference type="Proteomes" id="UP000182624">
    <property type="component" value="Unassembled WGS sequence"/>
</dbReference>
<dbReference type="RefSeq" id="WP_074891563.1">
    <property type="nucleotide sequence ID" value="NZ_FOXO01000038.1"/>
</dbReference>
<reference evidence="2" key="1">
    <citation type="submission" date="2016-10" db="EMBL/GenBank/DDBJ databases">
        <authorList>
            <person name="Varghese N."/>
            <person name="Submissions S."/>
        </authorList>
    </citation>
    <scope>NUCLEOTIDE SEQUENCE [LARGE SCALE GENOMIC DNA]</scope>
    <source>
        <strain evidence="2">P18</strain>
    </source>
</reference>
<protein>
    <submittedName>
        <fullName evidence="1">Uncharacterized protein</fullName>
    </submittedName>
</protein>
<keyword evidence="2" id="KW-1185">Reference proteome</keyword>
<organism evidence="1 2">
    <name type="scientific">Butyrivibrio proteoclasticus</name>
    <dbReference type="NCBI Taxonomy" id="43305"/>
    <lineage>
        <taxon>Bacteria</taxon>
        <taxon>Bacillati</taxon>
        <taxon>Bacillota</taxon>
        <taxon>Clostridia</taxon>
        <taxon>Lachnospirales</taxon>
        <taxon>Lachnospiraceae</taxon>
        <taxon>Butyrivibrio</taxon>
    </lineage>
</organism>
<proteinExistence type="predicted"/>
<name>A0A1I5XX53_9FIRM</name>
<accession>A0A1I5XX53</accession>
<sequence length="126" mass="14718">MDYTCFVDCDKTLGSITLDELSKMAGYRYPIRTTQDLDQLLIMVNKDVAEELEAERKALEDMEPPIPIELENEKKNDLLFQIKQFSLDVLAQEYGFQIETANDVRHVFSILYSDLKKYEKDLQNND</sequence>
<evidence type="ECO:0000313" key="2">
    <source>
        <dbReference type="Proteomes" id="UP000182624"/>
    </source>
</evidence>
<dbReference type="EMBL" id="FOXO01000038">
    <property type="protein sequence ID" value="SFQ36504.1"/>
    <property type="molecule type" value="Genomic_DNA"/>
</dbReference>